<protein>
    <submittedName>
        <fullName evidence="1">Uncharacterized protein</fullName>
    </submittedName>
</protein>
<proteinExistence type="predicted"/>
<name>J8CAH3_BACCE</name>
<gene>
    <name evidence="1" type="ORF">II3_01096</name>
</gene>
<evidence type="ECO:0000313" key="2">
    <source>
        <dbReference type="Proteomes" id="UP000006997"/>
    </source>
</evidence>
<dbReference type="Proteomes" id="UP000006997">
    <property type="component" value="Unassembled WGS sequence"/>
</dbReference>
<organism evidence="1 2">
    <name type="scientific">Bacillus cereus MC67</name>
    <dbReference type="NCBI Taxonomy" id="1053219"/>
    <lineage>
        <taxon>Bacteria</taxon>
        <taxon>Bacillati</taxon>
        <taxon>Bacillota</taxon>
        <taxon>Bacilli</taxon>
        <taxon>Bacillales</taxon>
        <taxon>Bacillaceae</taxon>
        <taxon>Bacillus</taxon>
        <taxon>Bacillus cereus group</taxon>
    </lineage>
</organism>
<sequence>MNNVKIVTPTGGTLEVTIDDGKLAEFMSWIEREESDLFPISVDTNKTVYLTSTSVLLFAVTKEGN</sequence>
<evidence type="ECO:0000313" key="1">
    <source>
        <dbReference type="EMBL" id="EJR03179.1"/>
    </source>
</evidence>
<dbReference type="HOGENOM" id="CLU_2840455_0_0_9"/>
<dbReference type="EMBL" id="AHEN01000008">
    <property type="protein sequence ID" value="EJR03179.1"/>
    <property type="molecule type" value="Genomic_DNA"/>
</dbReference>
<reference evidence="1 2" key="1">
    <citation type="submission" date="2012-04" db="EMBL/GenBank/DDBJ databases">
        <title>The Genome Sequence of Bacillus cereus MC67.</title>
        <authorList>
            <consortium name="The Broad Institute Genome Sequencing Platform"/>
            <consortium name="The Broad Institute Genome Sequencing Center for Infectious Disease"/>
            <person name="Feldgarden M."/>
            <person name="Van der Auwera G.A."/>
            <person name="Mahillon J."/>
            <person name="Duprez V."/>
            <person name="Timmery S."/>
            <person name="Mattelet C."/>
            <person name="Dierick K."/>
            <person name="Sun M."/>
            <person name="Yu Z."/>
            <person name="Zhu L."/>
            <person name="Hu X."/>
            <person name="Shank E.B."/>
            <person name="Swiecicka I."/>
            <person name="Hansen B.M."/>
            <person name="Andrup L."/>
            <person name="Young S.K."/>
            <person name="Zeng Q."/>
            <person name="Gargeya S."/>
            <person name="Fitzgerald M."/>
            <person name="Haas B."/>
            <person name="Abouelleil A."/>
            <person name="Alvarado L."/>
            <person name="Arachchi H.M."/>
            <person name="Berlin A."/>
            <person name="Chapman S.B."/>
            <person name="Goldberg J."/>
            <person name="Griggs A."/>
            <person name="Gujja S."/>
            <person name="Hansen M."/>
            <person name="Howarth C."/>
            <person name="Imamovic A."/>
            <person name="Larimer J."/>
            <person name="McCowen C."/>
            <person name="Montmayeur A."/>
            <person name="Murphy C."/>
            <person name="Neiman D."/>
            <person name="Pearson M."/>
            <person name="Priest M."/>
            <person name="Roberts A."/>
            <person name="Saif S."/>
            <person name="Shea T."/>
            <person name="Sisk P."/>
            <person name="Sykes S."/>
            <person name="Wortman J."/>
            <person name="Nusbaum C."/>
            <person name="Birren B."/>
        </authorList>
    </citation>
    <scope>NUCLEOTIDE SEQUENCE [LARGE SCALE GENOMIC DNA]</scope>
    <source>
        <strain evidence="1 2">MC67</strain>
    </source>
</reference>
<comment type="caution">
    <text evidence="1">The sequence shown here is derived from an EMBL/GenBank/DDBJ whole genome shotgun (WGS) entry which is preliminary data.</text>
</comment>
<dbReference type="AlphaFoldDB" id="J8CAH3"/>
<accession>J8CAH3</accession>